<keyword evidence="5" id="KW-1185">Reference proteome</keyword>
<dbReference type="OrthoDB" id="9801098at2"/>
<reference evidence="4 5" key="1">
    <citation type="submission" date="2018-11" db="EMBL/GenBank/DDBJ databases">
        <title>Genomes From Bacteria Associated with the Canine Oral Cavity: a Test Case for Automated Genome-Based Taxonomic Assignment.</title>
        <authorList>
            <person name="Coil D.A."/>
            <person name="Jospin G."/>
            <person name="Darling A.E."/>
            <person name="Wallis C."/>
            <person name="Davis I.J."/>
            <person name="Harris S."/>
            <person name="Eisen J.A."/>
            <person name="Holcombe L.J."/>
            <person name="O'Flynn C."/>
        </authorList>
    </citation>
    <scope>NUCLEOTIDE SEQUENCE [LARGE SCALE GENOMIC DNA]</scope>
    <source>
        <strain evidence="4 5">OH5050</strain>
    </source>
</reference>
<dbReference type="InterPro" id="IPR015797">
    <property type="entry name" value="NUDIX_hydrolase-like_dom_sf"/>
</dbReference>
<sequence length="143" mass="15816">MKGRGLLDAYHFGVYARIRCNGLLLCVRKTRGPYQGLLDLPGGSPEPFESWHEALRRELREELGVSSLSIGDFSRFAIHVDRSADGSVINFHHHGAIANVRLGEDPPSDARNSSDTAGWRWFNPQQDDLATMSRLAAEVGLAD</sequence>
<keyword evidence="2" id="KW-0378">Hydrolase</keyword>
<dbReference type="PROSITE" id="PS00893">
    <property type="entry name" value="NUDIX_BOX"/>
    <property type="match status" value="1"/>
</dbReference>
<dbReference type="PANTHER" id="PTHR43736:SF1">
    <property type="entry name" value="DIHYDRONEOPTERIN TRIPHOSPHATE DIPHOSPHATASE"/>
    <property type="match status" value="1"/>
</dbReference>
<protein>
    <submittedName>
        <fullName evidence="4">NUDIX domain-containing protein</fullName>
    </submittedName>
</protein>
<evidence type="ECO:0000259" key="3">
    <source>
        <dbReference type="PROSITE" id="PS51462"/>
    </source>
</evidence>
<dbReference type="AlphaFoldDB" id="A0A3P1UPL3"/>
<dbReference type="PANTHER" id="PTHR43736">
    <property type="entry name" value="ADP-RIBOSE PYROPHOSPHATASE"/>
    <property type="match status" value="1"/>
</dbReference>
<gene>
    <name evidence="4" type="ORF">EII10_11600</name>
</gene>
<dbReference type="EMBL" id="RQZC01000029">
    <property type="protein sequence ID" value="RRD23879.1"/>
    <property type="molecule type" value="Genomic_DNA"/>
</dbReference>
<comment type="similarity">
    <text evidence="1">Belongs to the Nudix hydrolase family.</text>
</comment>
<dbReference type="SUPFAM" id="SSF55811">
    <property type="entry name" value="Nudix"/>
    <property type="match status" value="1"/>
</dbReference>
<evidence type="ECO:0000256" key="2">
    <source>
        <dbReference type="ARBA" id="ARBA00022801"/>
    </source>
</evidence>
<evidence type="ECO:0000313" key="4">
    <source>
        <dbReference type="EMBL" id="RRD23879.1"/>
    </source>
</evidence>
<name>A0A3P1UPL3_9ACTO</name>
<feature type="domain" description="Nudix hydrolase" evidence="3">
    <location>
        <begin position="9"/>
        <end position="143"/>
    </location>
</feature>
<dbReference type="CDD" id="cd04686">
    <property type="entry name" value="NUDIX_Hydrolase"/>
    <property type="match status" value="1"/>
</dbReference>
<dbReference type="Gene3D" id="3.90.79.10">
    <property type="entry name" value="Nucleoside Triphosphate Pyrophosphohydrolase"/>
    <property type="match status" value="1"/>
</dbReference>
<comment type="caution">
    <text evidence="4">The sequence shown here is derived from an EMBL/GenBank/DDBJ whole genome shotgun (WGS) entry which is preliminary data.</text>
</comment>
<dbReference type="Pfam" id="PF00293">
    <property type="entry name" value="NUDIX"/>
    <property type="match status" value="1"/>
</dbReference>
<proteinExistence type="inferred from homology"/>
<dbReference type="Proteomes" id="UP000271272">
    <property type="component" value="Unassembled WGS sequence"/>
</dbReference>
<dbReference type="PROSITE" id="PS51462">
    <property type="entry name" value="NUDIX"/>
    <property type="match status" value="1"/>
</dbReference>
<dbReference type="InterPro" id="IPR000086">
    <property type="entry name" value="NUDIX_hydrolase_dom"/>
</dbReference>
<evidence type="ECO:0000313" key="5">
    <source>
        <dbReference type="Proteomes" id="UP000271272"/>
    </source>
</evidence>
<organism evidence="4 5">
    <name type="scientific">Actinomyces bowdenii</name>
    <dbReference type="NCBI Taxonomy" id="131109"/>
    <lineage>
        <taxon>Bacteria</taxon>
        <taxon>Bacillati</taxon>
        <taxon>Actinomycetota</taxon>
        <taxon>Actinomycetes</taxon>
        <taxon>Actinomycetales</taxon>
        <taxon>Actinomycetaceae</taxon>
        <taxon>Actinomyces</taxon>
    </lineage>
</organism>
<dbReference type="GO" id="GO:0016787">
    <property type="term" value="F:hydrolase activity"/>
    <property type="evidence" value="ECO:0007669"/>
    <property type="project" value="UniProtKB-KW"/>
</dbReference>
<dbReference type="InterPro" id="IPR020084">
    <property type="entry name" value="NUDIX_hydrolase_CS"/>
</dbReference>
<accession>A0A3P1UPL3</accession>
<evidence type="ECO:0000256" key="1">
    <source>
        <dbReference type="ARBA" id="ARBA00005582"/>
    </source>
</evidence>